<feature type="active site" description="Proton acceptor" evidence="4">
    <location>
        <position position="252"/>
    </location>
</feature>
<dbReference type="PANTHER" id="PTHR43712">
    <property type="entry name" value="PUTATIVE (AFU_ORTHOLOGUE AFUA_4G14580)-RELATED"/>
    <property type="match status" value="1"/>
</dbReference>
<comment type="caution">
    <text evidence="7">The sequence shown here is derived from an EMBL/GenBank/DDBJ whole genome shotgun (WGS) entry which is preliminary data.</text>
</comment>
<name>A0A4R4PBS1_9ACTN</name>
<dbReference type="Pfam" id="PF00891">
    <property type="entry name" value="Methyltransf_2"/>
    <property type="match status" value="1"/>
</dbReference>
<feature type="domain" description="O-methyltransferase dimerisation" evidence="6">
    <location>
        <begin position="17"/>
        <end position="92"/>
    </location>
</feature>
<dbReference type="RefSeq" id="WP_131936842.1">
    <property type="nucleotide sequence ID" value="NZ_BAAAMX010000014.1"/>
</dbReference>
<dbReference type="InterPro" id="IPR029063">
    <property type="entry name" value="SAM-dependent_MTases_sf"/>
</dbReference>
<evidence type="ECO:0000313" key="7">
    <source>
        <dbReference type="EMBL" id="TDC19559.1"/>
    </source>
</evidence>
<dbReference type="Pfam" id="PF08100">
    <property type="entry name" value="Dimerisation"/>
    <property type="match status" value="1"/>
</dbReference>
<dbReference type="SUPFAM" id="SSF53335">
    <property type="entry name" value="S-adenosyl-L-methionine-dependent methyltransferases"/>
    <property type="match status" value="1"/>
</dbReference>
<dbReference type="GO" id="GO:0032259">
    <property type="term" value="P:methylation"/>
    <property type="evidence" value="ECO:0007669"/>
    <property type="project" value="UniProtKB-KW"/>
</dbReference>
<proteinExistence type="predicted"/>
<dbReference type="InterPro" id="IPR012967">
    <property type="entry name" value="COMT_dimerisation"/>
</dbReference>
<dbReference type="InterPro" id="IPR016461">
    <property type="entry name" value="COMT-like"/>
</dbReference>
<feature type="domain" description="O-methyltransferase C-terminal" evidence="5">
    <location>
        <begin position="116"/>
        <end position="322"/>
    </location>
</feature>
<dbReference type="PROSITE" id="PS51683">
    <property type="entry name" value="SAM_OMT_II"/>
    <property type="match status" value="1"/>
</dbReference>
<evidence type="ECO:0000256" key="3">
    <source>
        <dbReference type="ARBA" id="ARBA00022691"/>
    </source>
</evidence>
<dbReference type="GO" id="GO:0046983">
    <property type="term" value="F:protein dimerization activity"/>
    <property type="evidence" value="ECO:0007669"/>
    <property type="project" value="InterPro"/>
</dbReference>
<dbReference type="Proteomes" id="UP000295431">
    <property type="component" value="Unassembled WGS sequence"/>
</dbReference>
<dbReference type="InterPro" id="IPR036388">
    <property type="entry name" value="WH-like_DNA-bd_sf"/>
</dbReference>
<evidence type="ECO:0000259" key="5">
    <source>
        <dbReference type="Pfam" id="PF00891"/>
    </source>
</evidence>
<accession>A0A4R4PBS1</accession>
<dbReference type="OrthoDB" id="4145676at2"/>
<evidence type="ECO:0000256" key="2">
    <source>
        <dbReference type="ARBA" id="ARBA00022679"/>
    </source>
</evidence>
<dbReference type="Gene3D" id="3.40.50.150">
    <property type="entry name" value="Vaccinia Virus protein VP39"/>
    <property type="match status" value="1"/>
</dbReference>
<dbReference type="AlphaFoldDB" id="A0A4R4PBS1"/>
<dbReference type="InterPro" id="IPR001077">
    <property type="entry name" value="COMT_C"/>
</dbReference>
<evidence type="ECO:0000313" key="8">
    <source>
        <dbReference type="Proteomes" id="UP000295431"/>
    </source>
</evidence>
<dbReference type="GO" id="GO:0008171">
    <property type="term" value="F:O-methyltransferase activity"/>
    <property type="evidence" value="ECO:0007669"/>
    <property type="project" value="InterPro"/>
</dbReference>
<dbReference type="SUPFAM" id="SSF46785">
    <property type="entry name" value="Winged helix' DNA-binding domain"/>
    <property type="match status" value="1"/>
</dbReference>
<gene>
    <name evidence="7" type="ORF">E1284_03185</name>
</gene>
<evidence type="ECO:0000259" key="6">
    <source>
        <dbReference type="Pfam" id="PF08100"/>
    </source>
</evidence>
<keyword evidence="3" id="KW-0949">S-adenosyl-L-methionine</keyword>
<keyword evidence="1 7" id="KW-0489">Methyltransferase</keyword>
<dbReference type="PANTHER" id="PTHR43712:SF2">
    <property type="entry name" value="O-METHYLTRANSFERASE CICE"/>
    <property type="match status" value="1"/>
</dbReference>
<sequence length="344" mass="36363">MSTSPPARDRSAAYSLLDLIQGAVLTQAISVAAKLGVADVLGDGPLHADEIAKRTGCDPEAMYRLLRTLSGHAVFAVRADGRFALTPMADALREDAPDSMRGIAMLMGHPLLWEEWGGLLASVRSGEANLPKLRGMGAYEFLTANPDYAAEFFYGMSSMSGAETDPVLKAYDFSQFGTVVDVVGGRGTLLAGILAQAPGTHGVLYDSEAATADAPPVFEAAGAAGRVRIENGGHFDKLPAGADAYVLKHILHDFTEPDCLTLLKNVRDAIAPGGKTLVIEYVLGGNNERHIGNIIDLWLLLLLGAKERTLPEYTELFAKAGLKVTGVVPTTSPVSIIEAIPHGN</sequence>
<organism evidence="7 8">
    <name type="scientific">Actinomadura bangladeshensis</name>
    <dbReference type="NCBI Taxonomy" id="453573"/>
    <lineage>
        <taxon>Bacteria</taxon>
        <taxon>Bacillati</taxon>
        <taxon>Actinomycetota</taxon>
        <taxon>Actinomycetes</taxon>
        <taxon>Streptosporangiales</taxon>
        <taxon>Thermomonosporaceae</taxon>
        <taxon>Actinomadura</taxon>
    </lineage>
</organism>
<reference evidence="7 8" key="1">
    <citation type="submission" date="2019-03" db="EMBL/GenBank/DDBJ databases">
        <title>Draft genome sequences of novel Actinobacteria.</title>
        <authorList>
            <person name="Sahin N."/>
            <person name="Ay H."/>
            <person name="Saygin H."/>
        </authorList>
    </citation>
    <scope>NUCLEOTIDE SEQUENCE [LARGE SCALE GENOMIC DNA]</scope>
    <source>
        <strain evidence="7 8">DSM 45347</strain>
    </source>
</reference>
<dbReference type="EMBL" id="SMJW01000008">
    <property type="protein sequence ID" value="TDC19559.1"/>
    <property type="molecule type" value="Genomic_DNA"/>
</dbReference>
<keyword evidence="2 7" id="KW-0808">Transferase</keyword>
<dbReference type="PIRSF" id="PIRSF005739">
    <property type="entry name" value="O-mtase"/>
    <property type="match status" value="1"/>
</dbReference>
<dbReference type="InterPro" id="IPR036390">
    <property type="entry name" value="WH_DNA-bd_sf"/>
</dbReference>
<evidence type="ECO:0000256" key="1">
    <source>
        <dbReference type="ARBA" id="ARBA00022603"/>
    </source>
</evidence>
<protein>
    <submittedName>
        <fullName evidence="7">Hydroxyneurosporene methyltransferase</fullName>
    </submittedName>
</protein>
<dbReference type="Gene3D" id="1.10.10.10">
    <property type="entry name" value="Winged helix-like DNA-binding domain superfamily/Winged helix DNA-binding domain"/>
    <property type="match status" value="1"/>
</dbReference>
<keyword evidence="8" id="KW-1185">Reference proteome</keyword>
<evidence type="ECO:0000256" key="4">
    <source>
        <dbReference type="PIRSR" id="PIRSR005739-1"/>
    </source>
</evidence>